<name>A0A8S5UUX3_9CAUD</name>
<organism evidence="1">
    <name type="scientific">Myoviridae sp. ctP6q2</name>
    <dbReference type="NCBI Taxonomy" id="2825096"/>
    <lineage>
        <taxon>Viruses</taxon>
        <taxon>Duplodnaviria</taxon>
        <taxon>Heunggongvirae</taxon>
        <taxon>Uroviricota</taxon>
        <taxon>Caudoviricetes</taxon>
    </lineage>
</organism>
<proteinExistence type="predicted"/>
<dbReference type="EMBL" id="BK016143">
    <property type="protein sequence ID" value="DAF98236.1"/>
    <property type="molecule type" value="Genomic_DNA"/>
</dbReference>
<reference evidence="1" key="1">
    <citation type="journal article" date="2021" name="Proc. Natl. Acad. Sci. U.S.A.">
        <title>A Catalog of Tens of Thousands of Viruses from Human Metagenomes Reveals Hidden Associations with Chronic Diseases.</title>
        <authorList>
            <person name="Tisza M.J."/>
            <person name="Buck C.B."/>
        </authorList>
    </citation>
    <scope>NUCLEOTIDE SEQUENCE</scope>
    <source>
        <strain evidence="1">CtP6q2</strain>
    </source>
</reference>
<evidence type="ECO:0000313" key="1">
    <source>
        <dbReference type="EMBL" id="DAF98236.1"/>
    </source>
</evidence>
<accession>A0A8S5UUX3</accession>
<sequence length="50" mass="5980">MFKQHKFFFLLCLPYYTKDKGKNIQWICYSSTGNREEPKESNKTSMANIL</sequence>
<protein>
    <submittedName>
        <fullName evidence="1">Uncharacterized protein</fullName>
    </submittedName>
</protein>